<proteinExistence type="predicted"/>
<gene>
    <name evidence="1" type="ORF">WR25_00462</name>
</gene>
<organism evidence="1 2">
    <name type="scientific">Diploscapter pachys</name>
    <dbReference type="NCBI Taxonomy" id="2018661"/>
    <lineage>
        <taxon>Eukaryota</taxon>
        <taxon>Metazoa</taxon>
        <taxon>Ecdysozoa</taxon>
        <taxon>Nematoda</taxon>
        <taxon>Chromadorea</taxon>
        <taxon>Rhabditida</taxon>
        <taxon>Rhabditina</taxon>
        <taxon>Rhabditomorpha</taxon>
        <taxon>Rhabditoidea</taxon>
        <taxon>Rhabditidae</taxon>
        <taxon>Diploscapter</taxon>
    </lineage>
</organism>
<name>A0A2A2J1H5_9BILA</name>
<sequence>MKELCLMLHKTIKNWQEGDKNRRDVRWEEPTDIVRKAMVFGAKKCKHIIESKEEREEERDDEAEALVRLSSCLLDFPTS</sequence>
<protein>
    <submittedName>
        <fullName evidence="1">Uncharacterized protein</fullName>
    </submittedName>
</protein>
<dbReference type="Proteomes" id="UP000218231">
    <property type="component" value="Unassembled WGS sequence"/>
</dbReference>
<evidence type="ECO:0000313" key="1">
    <source>
        <dbReference type="EMBL" id="PAV55517.1"/>
    </source>
</evidence>
<dbReference type="AlphaFoldDB" id="A0A2A2J1H5"/>
<keyword evidence="2" id="KW-1185">Reference proteome</keyword>
<comment type="caution">
    <text evidence="1">The sequence shown here is derived from an EMBL/GenBank/DDBJ whole genome shotgun (WGS) entry which is preliminary data.</text>
</comment>
<evidence type="ECO:0000313" key="2">
    <source>
        <dbReference type="Proteomes" id="UP000218231"/>
    </source>
</evidence>
<accession>A0A2A2J1H5</accession>
<reference evidence="1 2" key="1">
    <citation type="journal article" date="2017" name="Curr. Biol.">
        <title>Genome architecture and evolution of a unichromosomal asexual nematode.</title>
        <authorList>
            <person name="Fradin H."/>
            <person name="Zegar C."/>
            <person name="Gutwein M."/>
            <person name="Lucas J."/>
            <person name="Kovtun M."/>
            <person name="Corcoran D."/>
            <person name="Baugh L.R."/>
            <person name="Kiontke K."/>
            <person name="Gunsalus K."/>
            <person name="Fitch D.H."/>
            <person name="Piano F."/>
        </authorList>
    </citation>
    <scope>NUCLEOTIDE SEQUENCE [LARGE SCALE GENOMIC DNA]</scope>
    <source>
        <strain evidence="1">PF1309</strain>
    </source>
</reference>
<dbReference type="EMBL" id="LIAE01010767">
    <property type="protein sequence ID" value="PAV55517.1"/>
    <property type="molecule type" value="Genomic_DNA"/>
</dbReference>